<dbReference type="GO" id="GO:0008236">
    <property type="term" value="F:serine-type peptidase activity"/>
    <property type="evidence" value="ECO:0007669"/>
    <property type="project" value="UniProtKB-KW"/>
</dbReference>
<dbReference type="InterPro" id="IPR005320">
    <property type="entry name" value="Peptidase_S51"/>
</dbReference>
<dbReference type="PANTHER" id="PTHR20842">
    <property type="entry name" value="PROTEASE S51 ALPHA-ASPARTYL DIPEPTIDASE"/>
    <property type="match status" value="1"/>
</dbReference>
<dbReference type="Pfam" id="PF03575">
    <property type="entry name" value="Peptidase_S51"/>
    <property type="match status" value="1"/>
</dbReference>
<protein>
    <submittedName>
        <fullName evidence="5">Dipeptidase E</fullName>
    </submittedName>
</protein>
<dbReference type="PANTHER" id="PTHR20842:SF0">
    <property type="entry name" value="ALPHA-ASPARTYL DIPEPTIDASE"/>
    <property type="match status" value="1"/>
</dbReference>
<dbReference type="STRING" id="1513793.SAMN06296036_13040"/>
<organism evidence="5 6">
    <name type="scientific">Pseudobacteriovorax antillogorgiicola</name>
    <dbReference type="NCBI Taxonomy" id="1513793"/>
    <lineage>
        <taxon>Bacteria</taxon>
        <taxon>Pseudomonadati</taxon>
        <taxon>Bdellovibrionota</taxon>
        <taxon>Oligoflexia</taxon>
        <taxon>Oligoflexales</taxon>
        <taxon>Pseudobacteriovoracaceae</taxon>
        <taxon>Pseudobacteriovorax</taxon>
    </lineage>
</organism>
<evidence type="ECO:0000313" key="5">
    <source>
        <dbReference type="EMBL" id="SMF76561.1"/>
    </source>
</evidence>
<keyword evidence="3" id="KW-0378">Hydrolase</keyword>
<dbReference type="GO" id="GO:0006508">
    <property type="term" value="P:proteolysis"/>
    <property type="evidence" value="ECO:0007669"/>
    <property type="project" value="UniProtKB-KW"/>
</dbReference>
<name>A0A1Y6CLY9_9BACT</name>
<evidence type="ECO:0000256" key="1">
    <source>
        <dbReference type="ARBA" id="ARBA00006534"/>
    </source>
</evidence>
<evidence type="ECO:0000256" key="3">
    <source>
        <dbReference type="ARBA" id="ARBA00022801"/>
    </source>
</evidence>
<gene>
    <name evidence="5" type="ORF">SAMN06296036_13040</name>
</gene>
<dbReference type="Proteomes" id="UP000192907">
    <property type="component" value="Unassembled WGS sequence"/>
</dbReference>
<dbReference type="EMBL" id="FWZT01000030">
    <property type="protein sequence ID" value="SMF76561.1"/>
    <property type="molecule type" value="Genomic_DNA"/>
</dbReference>
<keyword evidence="6" id="KW-1185">Reference proteome</keyword>
<dbReference type="AlphaFoldDB" id="A0A1Y6CLY9"/>
<dbReference type="Gene3D" id="3.40.50.880">
    <property type="match status" value="1"/>
</dbReference>
<dbReference type="InterPro" id="IPR029062">
    <property type="entry name" value="Class_I_gatase-like"/>
</dbReference>
<proteinExistence type="inferred from homology"/>
<evidence type="ECO:0000313" key="6">
    <source>
        <dbReference type="Proteomes" id="UP000192907"/>
    </source>
</evidence>
<keyword evidence="2" id="KW-0645">Protease</keyword>
<accession>A0A1Y6CLY9</accession>
<dbReference type="SUPFAM" id="SSF52317">
    <property type="entry name" value="Class I glutamine amidotransferase-like"/>
    <property type="match status" value="1"/>
</dbReference>
<comment type="similarity">
    <text evidence="1">Belongs to the peptidase S51 family.</text>
</comment>
<evidence type="ECO:0000256" key="2">
    <source>
        <dbReference type="ARBA" id="ARBA00022670"/>
    </source>
</evidence>
<keyword evidence="4" id="KW-0720">Serine protease</keyword>
<sequence>MFSSGEAEDNEDMDEDLFHEIDRKRPQITFIPAHQDDALICYDEFIERFAHYDYIKFRMLDLESPVTQKELRKTLQSDLIYLSGGNTFHFLKYLRSSGFINELRYYAKSGGLIAGHSAGAILMTPHIRTASFPYFDRDENEVGIKNFIAMRLVKFEFFPHYVNNIRYSDALVMASKKCHWPIYAAADGGGVAITDKGLRVYGKVWAFFQGKKFKIGFR</sequence>
<reference evidence="6" key="1">
    <citation type="submission" date="2017-04" db="EMBL/GenBank/DDBJ databases">
        <authorList>
            <person name="Varghese N."/>
            <person name="Submissions S."/>
        </authorList>
    </citation>
    <scope>NUCLEOTIDE SEQUENCE [LARGE SCALE GENOMIC DNA]</scope>
    <source>
        <strain evidence="6">RKEM611</strain>
    </source>
</reference>
<evidence type="ECO:0000256" key="4">
    <source>
        <dbReference type="ARBA" id="ARBA00022825"/>
    </source>
</evidence>